<dbReference type="PANTHER" id="PTHR43133:SF46">
    <property type="entry name" value="RNA POLYMERASE SIGMA-70 FACTOR ECF SUBFAMILY"/>
    <property type="match status" value="1"/>
</dbReference>
<dbReference type="PATRIC" id="fig|1115809.3.peg.393"/>
<gene>
    <name evidence="7" type="ORF">HMPREF9135_0575</name>
</gene>
<dbReference type="GO" id="GO:0016987">
    <property type="term" value="F:sigma factor activity"/>
    <property type="evidence" value="ECO:0007669"/>
    <property type="project" value="UniProtKB-KW"/>
</dbReference>
<dbReference type="InterPro" id="IPR013249">
    <property type="entry name" value="RNA_pol_sigma70_r4_t2"/>
</dbReference>
<dbReference type="InterPro" id="IPR036388">
    <property type="entry name" value="WH-like_DNA-bd_sf"/>
</dbReference>
<dbReference type="InterPro" id="IPR013325">
    <property type="entry name" value="RNA_pol_sigma_r2"/>
</dbReference>
<dbReference type="GO" id="GO:0003677">
    <property type="term" value="F:DNA binding"/>
    <property type="evidence" value="ECO:0007669"/>
    <property type="project" value="InterPro"/>
</dbReference>
<evidence type="ECO:0000256" key="4">
    <source>
        <dbReference type="ARBA" id="ARBA00023163"/>
    </source>
</evidence>
<dbReference type="InterPro" id="IPR007627">
    <property type="entry name" value="RNA_pol_sigma70_r2"/>
</dbReference>
<evidence type="ECO:0000256" key="2">
    <source>
        <dbReference type="ARBA" id="ARBA00023015"/>
    </source>
</evidence>
<dbReference type="NCBIfam" id="TIGR02937">
    <property type="entry name" value="sigma70-ECF"/>
    <property type="match status" value="1"/>
</dbReference>
<dbReference type="Gene3D" id="1.10.1740.10">
    <property type="match status" value="1"/>
</dbReference>
<keyword evidence="4" id="KW-0804">Transcription</keyword>
<dbReference type="AlphaFoldDB" id="U2QFT4"/>
<keyword evidence="8" id="KW-1185">Reference proteome</keyword>
<evidence type="ECO:0000259" key="5">
    <source>
        <dbReference type="Pfam" id="PF04542"/>
    </source>
</evidence>
<dbReference type="InterPro" id="IPR013324">
    <property type="entry name" value="RNA_pol_sigma_r3/r4-like"/>
</dbReference>
<proteinExistence type="inferred from homology"/>
<evidence type="ECO:0000256" key="3">
    <source>
        <dbReference type="ARBA" id="ARBA00023082"/>
    </source>
</evidence>
<evidence type="ECO:0000256" key="1">
    <source>
        <dbReference type="ARBA" id="ARBA00010641"/>
    </source>
</evidence>
<keyword evidence="2" id="KW-0805">Transcription regulation</keyword>
<evidence type="ECO:0000313" key="7">
    <source>
        <dbReference type="EMBL" id="ERK40183.1"/>
    </source>
</evidence>
<comment type="similarity">
    <text evidence="1">Belongs to the sigma-70 factor family. ECF subfamily.</text>
</comment>
<keyword evidence="3" id="KW-0731">Sigma factor</keyword>
<protein>
    <submittedName>
        <fullName evidence="7">Sigma-70, region 4</fullName>
    </submittedName>
</protein>
<dbReference type="GO" id="GO:0006352">
    <property type="term" value="P:DNA-templated transcription initiation"/>
    <property type="evidence" value="ECO:0007669"/>
    <property type="project" value="InterPro"/>
</dbReference>
<dbReference type="SUPFAM" id="SSF88946">
    <property type="entry name" value="Sigma2 domain of RNA polymerase sigma factors"/>
    <property type="match status" value="1"/>
</dbReference>
<name>U2QFT4_9BACT</name>
<sequence>MGKRPFVRYMYKTFAKRMMNHKRIERLFRANYSRMFRLAVALLHDEDEARDAASEVFARLLDGRSSLPAGSTSQSDGQLAGWLLVCTRNRCLDLIGHRQVRERVERLLAVDTEPQLSPVELTEARYEAVNRFAETQLTPRTRAVFTLRFHQGLSYKAISEQLNISETAVYKHLFHALKGLRRHFN</sequence>
<evidence type="ECO:0000259" key="6">
    <source>
        <dbReference type="Pfam" id="PF08281"/>
    </source>
</evidence>
<comment type="caution">
    <text evidence="7">The sequence shown here is derived from an EMBL/GenBank/DDBJ whole genome shotgun (WGS) entry which is preliminary data.</text>
</comment>
<dbReference type="PANTHER" id="PTHR43133">
    <property type="entry name" value="RNA POLYMERASE ECF-TYPE SIGMA FACTO"/>
    <property type="match status" value="1"/>
</dbReference>
<dbReference type="InterPro" id="IPR039425">
    <property type="entry name" value="RNA_pol_sigma-70-like"/>
</dbReference>
<accession>U2QFT4</accession>
<dbReference type="Pfam" id="PF04542">
    <property type="entry name" value="Sigma70_r2"/>
    <property type="match status" value="1"/>
</dbReference>
<dbReference type="InterPro" id="IPR014284">
    <property type="entry name" value="RNA_pol_sigma-70_dom"/>
</dbReference>
<organism evidence="7 8">
    <name type="scientific">Segatella baroniae F0067</name>
    <dbReference type="NCBI Taxonomy" id="1115809"/>
    <lineage>
        <taxon>Bacteria</taxon>
        <taxon>Pseudomonadati</taxon>
        <taxon>Bacteroidota</taxon>
        <taxon>Bacteroidia</taxon>
        <taxon>Bacteroidales</taxon>
        <taxon>Prevotellaceae</taxon>
        <taxon>Segatella</taxon>
    </lineage>
</organism>
<feature type="domain" description="RNA polymerase sigma-70 region 2" evidence="5">
    <location>
        <begin position="27"/>
        <end position="97"/>
    </location>
</feature>
<reference evidence="7 8" key="1">
    <citation type="submission" date="2013-08" db="EMBL/GenBank/DDBJ databases">
        <authorList>
            <person name="Durkin A.S."/>
            <person name="Haft D.R."/>
            <person name="McCorrison J."/>
            <person name="Torralba M."/>
            <person name="Gillis M."/>
            <person name="Haft D.H."/>
            <person name="Methe B."/>
            <person name="Sutton G."/>
            <person name="Nelson K.E."/>
        </authorList>
    </citation>
    <scope>NUCLEOTIDE SEQUENCE [LARGE SCALE GENOMIC DNA]</scope>
    <source>
        <strain evidence="7 8">F0067</strain>
    </source>
</reference>
<dbReference type="Proteomes" id="UP000016648">
    <property type="component" value="Unassembled WGS sequence"/>
</dbReference>
<dbReference type="SUPFAM" id="SSF88659">
    <property type="entry name" value="Sigma3 and sigma4 domains of RNA polymerase sigma factors"/>
    <property type="match status" value="1"/>
</dbReference>
<evidence type="ECO:0000313" key="8">
    <source>
        <dbReference type="Proteomes" id="UP000016648"/>
    </source>
</evidence>
<dbReference type="Pfam" id="PF08281">
    <property type="entry name" value="Sigma70_r4_2"/>
    <property type="match status" value="1"/>
</dbReference>
<dbReference type="Gene3D" id="1.10.10.10">
    <property type="entry name" value="Winged helix-like DNA-binding domain superfamily/Winged helix DNA-binding domain"/>
    <property type="match status" value="1"/>
</dbReference>
<dbReference type="EMBL" id="AWEY01000007">
    <property type="protein sequence ID" value="ERK40183.1"/>
    <property type="molecule type" value="Genomic_DNA"/>
</dbReference>
<feature type="domain" description="RNA polymerase sigma factor 70 region 4 type 2" evidence="6">
    <location>
        <begin position="136"/>
        <end position="178"/>
    </location>
</feature>